<dbReference type="AlphaFoldDB" id="A0A409WVV3"/>
<dbReference type="Proteomes" id="UP000284706">
    <property type="component" value="Unassembled WGS sequence"/>
</dbReference>
<dbReference type="EMBL" id="NHYE01004721">
    <property type="protein sequence ID" value="PPQ82653.1"/>
    <property type="molecule type" value="Genomic_DNA"/>
</dbReference>
<organism evidence="1 2">
    <name type="scientific">Gymnopilus dilepis</name>
    <dbReference type="NCBI Taxonomy" id="231916"/>
    <lineage>
        <taxon>Eukaryota</taxon>
        <taxon>Fungi</taxon>
        <taxon>Dikarya</taxon>
        <taxon>Basidiomycota</taxon>
        <taxon>Agaricomycotina</taxon>
        <taxon>Agaricomycetes</taxon>
        <taxon>Agaricomycetidae</taxon>
        <taxon>Agaricales</taxon>
        <taxon>Agaricineae</taxon>
        <taxon>Hymenogastraceae</taxon>
        <taxon>Gymnopilus</taxon>
    </lineage>
</organism>
<comment type="caution">
    <text evidence="1">The sequence shown here is derived from an EMBL/GenBank/DDBJ whole genome shotgun (WGS) entry which is preliminary data.</text>
</comment>
<evidence type="ECO:0000313" key="1">
    <source>
        <dbReference type="EMBL" id="PPQ82653.1"/>
    </source>
</evidence>
<protein>
    <submittedName>
        <fullName evidence="1">Uncharacterized protein</fullName>
    </submittedName>
</protein>
<accession>A0A409WVV3</accession>
<dbReference type="InParanoid" id="A0A409WVV3"/>
<reference evidence="1 2" key="1">
    <citation type="journal article" date="2018" name="Evol. Lett.">
        <title>Horizontal gene cluster transfer increased hallucinogenic mushroom diversity.</title>
        <authorList>
            <person name="Reynolds H.T."/>
            <person name="Vijayakumar V."/>
            <person name="Gluck-Thaler E."/>
            <person name="Korotkin H.B."/>
            <person name="Matheny P.B."/>
            <person name="Slot J.C."/>
        </authorList>
    </citation>
    <scope>NUCLEOTIDE SEQUENCE [LARGE SCALE GENOMIC DNA]</scope>
    <source>
        <strain evidence="1 2">SRW20</strain>
    </source>
</reference>
<gene>
    <name evidence="1" type="ORF">CVT26_001541</name>
</gene>
<sequence>MVMGAVDDAELERRQNMEERVGKGKTYLAPNQPELSELPEHSGEANMRDIEWLQRMEQGGIVKDGFWRGHVLESCAAAQEKLVGRACVFVVAQKGSWTDTTREAKSMRHFYDASAAPCYMQMGRIYTYLRREGEYCIGTGAEEKATGEKNHLGLAETKREALNIPSRKTR</sequence>
<keyword evidence="2" id="KW-1185">Reference proteome</keyword>
<name>A0A409WVV3_9AGAR</name>
<proteinExistence type="predicted"/>
<evidence type="ECO:0000313" key="2">
    <source>
        <dbReference type="Proteomes" id="UP000284706"/>
    </source>
</evidence>